<proteinExistence type="predicted"/>
<dbReference type="Proteomes" id="UP000683925">
    <property type="component" value="Unassembled WGS sequence"/>
</dbReference>
<sequence length="168" mass="20743">MERILLDYWKTKQHSKQQLQYMRYRDRGLQIKKDCFSIIQIFCKRTHKLFKSSVNQNSLKFGYLENEENLFDFVYRFKCDFIFLSKQQICEKLIDSRFNFKYNQDFIFLIQDLKTSWIIMYCLFQVKSSQVLINTLEQQKSRKYLQTRVREFIRTFGINDLKKESKQK</sequence>
<accession>A0A8S1SW98</accession>
<protein>
    <submittedName>
        <fullName evidence="1">Uncharacterized protein</fullName>
    </submittedName>
</protein>
<organism evidence="1 2">
    <name type="scientific">Paramecium octaurelia</name>
    <dbReference type="NCBI Taxonomy" id="43137"/>
    <lineage>
        <taxon>Eukaryota</taxon>
        <taxon>Sar</taxon>
        <taxon>Alveolata</taxon>
        <taxon>Ciliophora</taxon>
        <taxon>Intramacronucleata</taxon>
        <taxon>Oligohymenophorea</taxon>
        <taxon>Peniculida</taxon>
        <taxon>Parameciidae</taxon>
        <taxon>Paramecium</taxon>
    </lineage>
</organism>
<reference evidence="1" key="1">
    <citation type="submission" date="2021-01" db="EMBL/GenBank/DDBJ databases">
        <authorList>
            <consortium name="Genoscope - CEA"/>
            <person name="William W."/>
        </authorList>
    </citation>
    <scope>NUCLEOTIDE SEQUENCE</scope>
</reference>
<comment type="caution">
    <text evidence="1">The sequence shown here is derived from an EMBL/GenBank/DDBJ whole genome shotgun (WGS) entry which is preliminary data.</text>
</comment>
<dbReference type="EMBL" id="CAJJDP010000018">
    <property type="protein sequence ID" value="CAD8145921.1"/>
    <property type="molecule type" value="Genomic_DNA"/>
</dbReference>
<keyword evidence="2" id="KW-1185">Reference proteome</keyword>
<name>A0A8S1SW98_PAROT</name>
<evidence type="ECO:0000313" key="2">
    <source>
        <dbReference type="Proteomes" id="UP000683925"/>
    </source>
</evidence>
<gene>
    <name evidence="1" type="ORF">POCTA_138.1.T0180039</name>
</gene>
<evidence type="ECO:0000313" key="1">
    <source>
        <dbReference type="EMBL" id="CAD8145921.1"/>
    </source>
</evidence>
<dbReference type="AlphaFoldDB" id="A0A8S1SW98"/>